<dbReference type="OrthoDB" id="5850863at2759"/>
<evidence type="ECO:0000313" key="2">
    <source>
        <dbReference type="Proteomes" id="UP000095285"/>
    </source>
</evidence>
<sequence length="340" mass="38597">MDEAPVMEHLSYGKVLDELQTADDVIQEDNLETISNVTVAAADPFNQHDYSVDFQMESMTLNADYPMKPERRASLDGYNENTTEVLTENTMPGPENWEQKDYDQNVFSMEERLWKKYSPAQEPLVSDDRAKEMHSVREELKDDIAPRIHKSPLQDDKQSRRDFMSYDYDKFNSNFANNSFVSSDNASEFNLNYADNNNDNTANNILTKPRNDDLPTTLSQGNKMSNDVQFSSLAKQANGFELISHNDSITTETNDCRNDSGNNLKNAPTKEQSSEDSLRKLDDVRKISDRLEAFSKNNEVSSILLESLRPKIEETEMPTKGIIIDSSPEENLSGILCSKG</sequence>
<accession>A0A1I7VPE1</accession>
<proteinExistence type="predicted"/>
<reference evidence="3" key="2">
    <citation type="submission" date="2016-11" db="UniProtKB">
        <authorList>
            <consortium name="WormBaseParasite"/>
        </authorList>
    </citation>
    <scope>IDENTIFICATION</scope>
</reference>
<organism evidence="2 3">
    <name type="scientific">Loa loa</name>
    <name type="common">Eye worm</name>
    <name type="synonym">Filaria loa</name>
    <dbReference type="NCBI Taxonomy" id="7209"/>
    <lineage>
        <taxon>Eukaryota</taxon>
        <taxon>Metazoa</taxon>
        <taxon>Ecdysozoa</taxon>
        <taxon>Nematoda</taxon>
        <taxon>Chromadorea</taxon>
        <taxon>Rhabditida</taxon>
        <taxon>Spirurina</taxon>
        <taxon>Spiruromorpha</taxon>
        <taxon>Filarioidea</taxon>
        <taxon>Onchocercidae</taxon>
        <taxon>Loa</taxon>
    </lineage>
</organism>
<evidence type="ECO:0000256" key="1">
    <source>
        <dbReference type="SAM" id="MobiDB-lite"/>
    </source>
</evidence>
<feature type="compositionally biased region" description="Polar residues" evidence="1">
    <location>
        <begin position="251"/>
        <end position="271"/>
    </location>
</feature>
<protein>
    <submittedName>
        <fullName evidence="3">Uncharacterized protein</fullName>
    </submittedName>
</protein>
<reference evidence="2" key="1">
    <citation type="submission" date="2012-04" db="EMBL/GenBank/DDBJ databases">
        <title>The Genome Sequence of Loa loa.</title>
        <authorList>
            <consortium name="The Broad Institute Genome Sequencing Platform"/>
            <consortium name="Broad Institute Genome Sequencing Center for Infectious Disease"/>
            <person name="Nutman T.B."/>
            <person name="Fink D.L."/>
            <person name="Russ C."/>
            <person name="Young S."/>
            <person name="Zeng Q."/>
            <person name="Gargeya S."/>
            <person name="Alvarado L."/>
            <person name="Berlin A."/>
            <person name="Chapman S.B."/>
            <person name="Chen Z."/>
            <person name="Freedman E."/>
            <person name="Gellesch M."/>
            <person name="Goldberg J."/>
            <person name="Griggs A."/>
            <person name="Gujja S."/>
            <person name="Heilman E.R."/>
            <person name="Heiman D."/>
            <person name="Howarth C."/>
            <person name="Mehta T."/>
            <person name="Neiman D."/>
            <person name="Pearson M."/>
            <person name="Roberts A."/>
            <person name="Saif S."/>
            <person name="Shea T."/>
            <person name="Shenoy N."/>
            <person name="Sisk P."/>
            <person name="Stolte C."/>
            <person name="Sykes S."/>
            <person name="White J."/>
            <person name="Yandava C."/>
            <person name="Haas B."/>
            <person name="Henn M.R."/>
            <person name="Nusbaum C."/>
            <person name="Birren B."/>
        </authorList>
    </citation>
    <scope>NUCLEOTIDE SEQUENCE [LARGE SCALE GENOMIC DNA]</scope>
</reference>
<dbReference type="InParanoid" id="A0A1I7VPE1"/>
<gene>
    <name evidence="3" type="primary">LOAG_00902</name>
</gene>
<name>A0A1I7VPE1_LOALO</name>
<dbReference type="WBParaSite" id="EN70_4787">
    <property type="protein sequence ID" value="EN70_4787"/>
    <property type="gene ID" value="EN70_4787"/>
</dbReference>
<dbReference type="Proteomes" id="UP000095285">
    <property type="component" value="Unassembled WGS sequence"/>
</dbReference>
<evidence type="ECO:0000313" key="3">
    <source>
        <dbReference type="WBParaSite" id="EN70_4787"/>
    </source>
</evidence>
<feature type="region of interest" description="Disordered" evidence="1">
    <location>
        <begin position="251"/>
        <end position="278"/>
    </location>
</feature>
<keyword evidence="2" id="KW-1185">Reference proteome</keyword>
<dbReference type="AlphaFoldDB" id="A0A1I7VPE1"/>